<keyword evidence="4" id="KW-0067">ATP-binding</keyword>
<dbReference type="RefSeq" id="XP_001029784.4">
    <property type="nucleotide sequence ID" value="XM_001029784.4"/>
</dbReference>
<dbReference type="InParanoid" id="Q22A21"/>
<dbReference type="OrthoDB" id="10252354at2759"/>
<keyword evidence="1" id="KW-0808">Transferase</keyword>
<sequence length="270" mass="31762">HQMLNDFKVLLTQYTHPNLITCFGAYYEEGTIKIILELMDFGSIRNLIDMLKEINYCYLSKILCNQKYQYHFFILKQLLKGLEFLHKERHQVHRDIKPENILINKRGNVKLTDFGISKQLEKTQQLCMTYVGTTLYMSPERLIGNQYGLRSDIWSVGLVIIELATGLYPYDVKNKSIVQFVSNILQSKEPTLPDNGKYSAALMDFVKKCVAKEQKDRLDISDLLKHEWITQYNMADDKQINLLQQYLQHLELSYYQFKQAQAQQAEEQQQ</sequence>
<dbReference type="GeneID" id="7830188"/>
<dbReference type="EC" id="2.7.12.2" evidence="6"/>
<proteinExistence type="inferred from homology"/>
<gene>
    <name evidence="11" type="ORF">TTHERM_01298440</name>
</gene>
<dbReference type="SMART" id="SM00220">
    <property type="entry name" value="S_TKc"/>
    <property type="match status" value="1"/>
</dbReference>
<dbReference type="GO" id="GO:0005524">
    <property type="term" value="F:ATP binding"/>
    <property type="evidence" value="ECO:0007669"/>
    <property type="project" value="UniProtKB-KW"/>
</dbReference>
<dbReference type="GO" id="GO:0004708">
    <property type="term" value="F:MAP kinase kinase activity"/>
    <property type="evidence" value="ECO:0007669"/>
    <property type="project" value="UniProtKB-EC"/>
</dbReference>
<dbReference type="Gene3D" id="3.30.200.20">
    <property type="entry name" value="Phosphorylase Kinase, domain 1"/>
    <property type="match status" value="1"/>
</dbReference>
<keyword evidence="3 11" id="KW-0418">Kinase</keyword>
<dbReference type="InterPro" id="IPR000719">
    <property type="entry name" value="Prot_kinase_dom"/>
</dbReference>
<dbReference type="AlphaFoldDB" id="Q22A21"/>
<comment type="catalytic activity">
    <reaction evidence="8">
        <text>L-threonyl-[protein] + ATP = O-phospho-L-threonyl-[protein] + ADP + H(+)</text>
        <dbReference type="Rhea" id="RHEA:46608"/>
        <dbReference type="Rhea" id="RHEA-COMP:11060"/>
        <dbReference type="Rhea" id="RHEA-COMP:11605"/>
        <dbReference type="ChEBI" id="CHEBI:15378"/>
        <dbReference type="ChEBI" id="CHEBI:30013"/>
        <dbReference type="ChEBI" id="CHEBI:30616"/>
        <dbReference type="ChEBI" id="CHEBI:61977"/>
        <dbReference type="ChEBI" id="CHEBI:456216"/>
        <dbReference type="EC" id="2.7.12.2"/>
    </reaction>
</comment>
<organism evidence="11 12">
    <name type="scientific">Tetrahymena thermophila (strain SB210)</name>
    <dbReference type="NCBI Taxonomy" id="312017"/>
    <lineage>
        <taxon>Eukaryota</taxon>
        <taxon>Sar</taxon>
        <taxon>Alveolata</taxon>
        <taxon>Ciliophora</taxon>
        <taxon>Intramacronucleata</taxon>
        <taxon>Oligohymenophorea</taxon>
        <taxon>Hymenostomatida</taxon>
        <taxon>Tetrahymenina</taxon>
        <taxon>Tetrahymenidae</taxon>
        <taxon>Tetrahymena</taxon>
    </lineage>
</organism>
<dbReference type="Pfam" id="PF00069">
    <property type="entry name" value="Pkinase"/>
    <property type="match status" value="1"/>
</dbReference>
<dbReference type="InterPro" id="IPR011009">
    <property type="entry name" value="Kinase-like_dom_sf"/>
</dbReference>
<evidence type="ECO:0000313" key="11">
    <source>
        <dbReference type="EMBL" id="EAR82121.4"/>
    </source>
</evidence>
<accession>Q22A21</accession>
<dbReference type="PANTHER" id="PTHR48013:SF9">
    <property type="entry name" value="DUAL SPECIFICITY MITOGEN-ACTIVATED PROTEIN KINASE KINASE 5"/>
    <property type="match status" value="1"/>
</dbReference>
<evidence type="ECO:0000259" key="10">
    <source>
        <dbReference type="PROSITE" id="PS50011"/>
    </source>
</evidence>
<evidence type="ECO:0000256" key="2">
    <source>
        <dbReference type="ARBA" id="ARBA00022741"/>
    </source>
</evidence>
<comment type="similarity">
    <text evidence="5">Belongs to the protein kinase superfamily. STE Ser/Thr protein kinase family. MAP kinase kinase subfamily.</text>
</comment>
<dbReference type="EMBL" id="GG662323">
    <property type="protein sequence ID" value="EAR82121.4"/>
    <property type="molecule type" value="Genomic_DNA"/>
</dbReference>
<evidence type="ECO:0000256" key="4">
    <source>
        <dbReference type="ARBA" id="ARBA00022840"/>
    </source>
</evidence>
<dbReference type="PANTHER" id="PTHR48013">
    <property type="entry name" value="DUAL SPECIFICITY MITOGEN-ACTIVATED PROTEIN KINASE KINASE 5-RELATED"/>
    <property type="match status" value="1"/>
</dbReference>
<evidence type="ECO:0000256" key="1">
    <source>
        <dbReference type="ARBA" id="ARBA00022679"/>
    </source>
</evidence>
<dbReference type="Gene3D" id="1.10.510.10">
    <property type="entry name" value="Transferase(Phosphotransferase) domain 1"/>
    <property type="match status" value="1"/>
</dbReference>
<evidence type="ECO:0000256" key="5">
    <source>
        <dbReference type="ARBA" id="ARBA00038035"/>
    </source>
</evidence>
<feature type="domain" description="Protein kinase" evidence="10">
    <location>
        <begin position="1"/>
        <end position="229"/>
    </location>
</feature>
<evidence type="ECO:0000256" key="3">
    <source>
        <dbReference type="ARBA" id="ARBA00022777"/>
    </source>
</evidence>
<dbReference type="PIRSF" id="PIRSF000654">
    <property type="entry name" value="Integrin-linked_kinase"/>
    <property type="match status" value="1"/>
</dbReference>
<name>Q22A21_TETTS</name>
<keyword evidence="12" id="KW-1185">Reference proteome</keyword>
<evidence type="ECO:0000256" key="7">
    <source>
        <dbReference type="ARBA" id="ARBA00049014"/>
    </source>
</evidence>
<dbReference type="KEGG" id="tet:TTHERM_01298440"/>
<dbReference type="Proteomes" id="UP000009168">
    <property type="component" value="Unassembled WGS sequence"/>
</dbReference>
<evidence type="ECO:0000313" key="12">
    <source>
        <dbReference type="Proteomes" id="UP000009168"/>
    </source>
</evidence>
<keyword evidence="2" id="KW-0547">Nucleotide-binding</keyword>
<feature type="non-terminal residue" evidence="11">
    <location>
        <position position="1"/>
    </location>
</feature>
<protein>
    <recommendedName>
        <fullName evidence="6">mitogen-activated protein kinase kinase</fullName>
        <ecNumber evidence="6">2.7.12.2</ecNumber>
    </recommendedName>
</protein>
<dbReference type="HOGENOM" id="CLU_000288_63_23_1"/>
<evidence type="ECO:0000256" key="9">
    <source>
        <dbReference type="ARBA" id="ARBA00051693"/>
    </source>
</evidence>
<dbReference type="eggNOG" id="KOG0581">
    <property type="taxonomic scope" value="Eukaryota"/>
</dbReference>
<comment type="catalytic activity">
    <reaction evidence="9">
        <text>L-tyrosyl-[protein] + ATP = O-phospho-L-tyrosyl-[protein] + ADP + H(+)</text>
        <dbReference type="Rhea" id="RHEA:10596"/>
        <dbReference type="Rhea" id="RHEA-COMP:10136"/>
        <dbReference type="Rhea" id="RHEA-COMP:20101"/>
        <dbReference type="ChEBI" id="CHEBI:15378"/>
        <dbReference type="ChEBI" id="CHEBI:30616"/>
        <dbReference type="ChEBI" id="CHEBI:46858"/>
        <dbReference type="ChEBI" id="CHEBI:61978"/>
        <dbReference type="ChEBI" id="CHEBI:456216"/>
        <dbReference type="EC" id="2.7.12.2"/>
    </reaction>
</comment>
<dbReference type="PROSITE" id="PS50011">
    <property type="entry name" value="PROTEIN_KINASE_DOM"/>
    <property type="match status" value="1"/>
</dbReference>
<dbReference type="STRING" id="312017.Q22A21"/>
<reference evidence="12" key="1">
    <citation type="journal article" date="2006" name="PLoS Biol.">
        <title>Macronuclear genome sequence of the ciliate Tetrahymena thermophila, a model eukaryote.</title>
        <authorList>
            <person name="Eisen J.A."/>
            <person name="Coyne R.S."/>
            <person name="Wu M."/>
            <person name="Wu D."/>
            <person name="Thiagarajan M."/>
            <person name="Wortman J.R."/>
            <person name="Badger J.H."/>
            <person name="Ren Q."/>
            <person name="Amedeo P."/>
            <person name="Jones K.M."/>
            <person name="Tallon L.J."/>
            <person name="Delcher A.L."/>
            <person name="Salzberg S.L."/>
            <person name="Silva J.C."/>
            <person name="Haas B.J."/>
            <person name="Majoros W.H."/>
            <person name="Farzad M."/>
            <person name="Carlton J.M."/>
            <person name="Smith R.K. Jr."/>
            <person name="Garg J."/>
            <person name="Pearlman R.E."/>
            <person name="Karrer K.M."/>
            <person name="Sun L."/>
            <person name="Manning G."/>
            <person name="Elde N.C."/>
            <person name="Turkewitz A.P."/>
            <person name="Asai D.J."/>
            <person name="Wilkes D.E."/>
            <person name="Wang Y."/>
            <person name="Cai H."/>
            <person name="Collins K."/>
            <person name="Stewart B.A."/>
            <person name="Lee S.R."/>
            <person name="Wilamowska K."/>
            <person name="Weinberg Z."/>
            <person name="Ruzzo W.L."/>
            <person name="Wloga D."/>
            <person name="Gaertig J."/>
            <person name="Frankel J."/>
            <person name="Tsao C.-C."/>
            <person name="Gorovsky M.A."/>
            <person name="Keeling P.J."/>
            <person name="Waller R.F."/>
            <person name="Patron N.J."/>
            <person name="Cherry J.M."/>
            <person name="Stover N.A."/>
            <person name="Krieger C.J."/>
            <person name="del Toro C."/>
            <person name="Ryder H.F."/>
            <person name="Williamson S.C."/>
            <person name="Barbeau R.A."/>
            <person name="Hamilton E.P."/>
            <person name="Orias E."/>
        </authorList>
    </citation>
    <scope>NUCLEOTIDE SEQUENCE [LARGE SCALE GENOMIC DNA]</scope>
    <source>
        <strain evidence="12">SB210</strain>
    </source>
</reference>
<evidence type="ECO:0000256" key="6">
    <source>
        <dbReference type="ARBA" id="ARBA00038999"/>
    </source>
</evidence>
<evidence type="ECO:0000256" key="8">
    <source>
        <dbReference type="ARBA" id="ARBA00049299"/>
    </source>
</evidence>
<comment type="catalytic activity">
    <reaction evidence="7">
        <text>L-seryl-[protein] + ATP = O-phospho-L-seryl-[protein] + ADP + H(+)</text>
        <dbReference type="Rhea" id="RHEA:17989"/>
        <dbReference type="Rhea" id="RHEA-COMP:9863"/>
        <dbReference type="Rhea" id="RHEA-COMP:11604"/>
        <dbReference type="ChEBI" id="CHEBI:15378"/>
        <dbReference type="ChEBI" id="CHEBI:29999"/>
        <dbReference type="ChEBI" id="CHEBI:30616"/>
        <dbReference type="ChEBI" id="CHEBI:83421"/>
        <dbReference type="ChEBI" id="CHEBI:456216"/>
        <dbReference type="EC" id="2.7.12.2"/>
    </reaction>
</comment>
<dbReference type="SUPFAM" id="SSF56112">
    <property type="entry name" value="Protein kinase-like (PK-like)"/>
    <property type="match status" value="1"/>
</dbReference>